<comment type="caution">
    <text evidence="1">The sequence shown here is derived from an EMBL/GenBank/DDBJ whole genome shotgun (WGS) entry which is preliminary data.</text>
</comment>
<organism evidence="1 2">
    <name type="scientific">Periplaneta americana</name>
    <name type="common">American cockroach</name>
    <name type="synonym">Blatta americana</name>
    <dbReference type="NCBI Taxonomy" id="6978"/>
    <lineage>
        <taxon>Eukaryota</taxon>
        <taxon>Metazoa</taxon>
        <taxon>Ecdysozoa</taxon>
        <taxon>Arthropoda</taxon>
        <taxon>Hexapoda</taxon>
        <taxon>Insecta</taxon>
        <taxon>Pterygota</taxon>
        <taxon>Neoptera</taxon>
        <taxon>Polyneoptera</taxon>
        <taxon>Dictyoptera</taxon>
        <taxon>Blattodea</taxon>
        <taxon>Blattoidea</taxon>
        <taxon>Blattidae</taxon>
        <taxon>Blattinae</taxon>
        <taxon>Periplaneta</taxon>
    </lineage>
</organism>
<accession>A0ABQ8TDB5</accession>
<dbReference type="Proteomes" id="UP001148838">
    <property type="component" value="Unassembled WGS sequence"/>
</dbReference>
<evidence type="ECO:0000313" key="2">
    <source>
        <dbReference type="Proteomes" id="UP001148838"/>
    </source>
</evidence>
<keyword evidence="2" id="KW-1185">Reference proteome</keyword>
<dbReference type="EMBL" id="JAJSOF020000013">
    <property type="protein sequence ID" value="KAJ4443640.1"/>
    <property type="molecule type" value="Genomic_DNA"/>
</dbReference>
<name>A0ABQ8TDB5_PERAM</name>
<sequence>MIGKSYKRLRVRDRVMSWHGTCTSGTSRVLSVASLHWLKMDAPIPAPAECEVWSIIKFLNAQGIAPIEIDRQLCQVYGPDIMSKQMVRCSTRSSVMMVGLPLHSSSCTFWRPAENCLQQQRTICLPIKMAQLTINFNRRYAL</sequence>
<gene>
    <name evidence="1" type="ORF">ANN_05314</name>
</gene>
<proteinExistence type="predicted"/>
<protein>
    <submittedName>
        <fullName evidence="1">Uncharacterized protein</fullName>
    </submittedName>
</protein>
<evidence type="ECO:0000313" key="1">
    <source>
        <dbReference type="EMBL" id="KAJ4443640.1"/>
    </source>
</evidence>
<reference evidence="1 2" key="1">
    <citation type="journal article" date="2022" name="Allergy">
        <title>Genome assembly and annotation of Periplaneta americana reveal a comprehensive cockroach allergen profile.</title>
        <authorList>
            <person name="Wang L."/>
            <person name="Xiong Q."/>
            <person name="Saelim N."/>
            <person name="Wang L."/>
            <person name="Nong W."/>
            <person name="Wan A.T."/>
            <person name="Shi M."/>
            <person name="Liu X."/>
            <person name="Cao Q."/>
            <person name="Hui J.H.L."/>
            <person name="Sookrung N."/>
            <person name="Leung T.F."/>
            <person name="Tungtrongchitr A."/>
            <person name="Tsui S.K.W."/>
        </authorList>
    </citation>
    <scope>NUCLEOTIDE SEQUENCE [LARGE SCALE GENOMIC DNA]</scope>
    <source>
        <strain evidence="1">PWHHKU_190912</strain>
    </source>
</reference>